<evidence type="ECO:0000256" key="1">
    <source>
        <dbReference type="SAM" id="Phobius"/>
    </source>
</evidence>
<keyword evidence="1" id="KW-1133">Transmembrane helix</keyword>
<dbReference type="RefSeq" id="WP_089419466.1">
    <property type="nucleotide sequence ID" value="NZ_CP022415.1"/>
</dbReference>
<evidence type="ECO:0000313" key="4">
    <source>
        <dbReference type="Proteomes" id="UP000199754"/>
    </source>
</evidence>
<organism evidence="3 4">
    <name type="scientific">Pseudosulfitobacter pseudonitzschiae</name>
    <dbReference type="NCBI Taxonomy" id="1402135"/>
    <lineage>
        <taxon>Bacteria</taxon>
        <taxon>Pseudomonadati</taxon>
        <taxon>Pseudomonadota</taxon>
        <taxon>Alphaproteobacteria</taxon>
        <taxon>Rhodobacterales</taxon>
        <taxon>Roseobacteraceae</taxon>
        <taxon>Pseudosulfitobacter</taxon>
    </lineage>
</organism>
<feature type="transmembrane region" description="Helical" evidence="1">
    <location>
        <begin position="133"/>
        <end position="154"/>
    </location>
</feature>
<keyword evidence="1" id="KW-0812">Transmembrane</keyword>
<reference evidence="3 4" key="1">
    <citation type="submission" date="2017-07" db="EMBL/GenBank/DDBJ databases">
        <title>Genome Sequence of Sulfitobacter pseudonitzschiae Strain SMR1 Isolated from a culture of the Diatom Skeletonema marinoi.</title>
        <authorList>
            <person name="Topel M."/>
            <person name="Pinder M.I.M."/>
            <person name="Johansson O.N."/>
            <person name="Kourtchenko O."/>
            <person name="Godhe A."/>
            <person name="Clarke A.K."/>
        </authorList>
    </citation>
    <scope>NUCLEOTIDE SEQUENCE [LARGE SCALE GENOMIC DNA]</scope>
    <source>
        <strain evidence="3 4">SMR1</strain>
    </source>
</reference>
<protein>
    <submittedName>
        <fullName evidence="3">Tripartite tricarboxylate transporter TctB family protein</fullName>
    </submittedName>
</protein>
<proteinExistence type="predicted"/>
<gene>
    <name evidence="3" type="ORF">SULPSESMR1_00561</name>
</gene>
<feature type="transmembrane region" description="Helical" evidence="1">
    <location>
        <begin position="59"/>
        <end position="77"/>
    </location>
</feature>
<dbReference type="OrthoDB" id="8454209at2"/>
<dbReference type="EMBL" id="CP022415">
    <property type="protein sequence ID" value="ASM71395.1"/>
    <property type="molecule type" value="Genomic_DNA"/>
</dbReference>
<evidence type="ECO:0000259" key="2">
    <source>
        <dbReference type="Pfam" id="PF07331"/>
    </source>
</evidence>
<evidence type="ECO:0000313" key="3">
    <source>
        <dbReference type="EMBL" id="ASM71395.1"/>
    </source>
</evidence>
<feature type="transmembrane region" description="Helical" evidence="1">
    <location>
        <begin position="97"/>
        <end position="126"/>
    </location>
</feature>
<name>A0A221JXC6_9RHOB</name>
<feature type="transmembrane region" description="Helical" evidence="1">
    <location>
        <begin position="20"/>
        <end position="38"/>
    </location>
</feature>
<keyword evidence="1" id="KW-0472">Membrane</keyword>
<dbReference type="AlphaFoldDB" id="A0A221JXC6"/>
<keyword evidence="4" id="KW-1185">Reference proteome</keyword>
<dbReference type="KEGG" id="spse:SULPSESMR1_00561"/>
<accession>A0A221JXC6</accession>
<feature type="domain" description="DUF1468" evidence="2">
    <location>
        <begin position="21"/>
        <end position="159"/>
    </location>
</feature>
<dbReference type="Pfam" id="PF07331">
    <property type="entry name" value="TctB"/>
    <property type="match status" value="1"/>
</dbReference>
<dbReference type="Proteomes" id="UP000199754">
    <property type="component" value="Chromosome"/>
</dbReference>
<sequence>MTRFKGLQELFKRYRRPGDVVFAWVFLLFSVFLLTQLDTQSPWKQGGKIFSQPAFWPTVSIYLMVFFSALHLLSSVLSPRLHGRWGEVWQWVRTLEYAGWFMAYVLSVPVAGYLPCTVVFAVLLALRAGYRQLGTLAGAAVMGVVIVVAFKAFLQVKIPGGAVYEYLPTGLRAFMLTYF</sequence>
<dbReference type="InterPro" id="IPR009936">
    <property type="entry name" value="DUF1468"/>
</dbReference>